<proteinExistence type="predicted"/>
<evidence type="ECO:0000313" key="2">
    <source>
        <dbReference type="EMBL" id="JAH39656.1"/>
    </source>
</evidence>
<protein>
    <submittedName>
        <fullName evidence="2">Uncharacterized protein</fullName>
    </submittedName>
</protein>
<sequence length="104" mass="11091">MGKETAITLAGENGQRPVLLLIAEDLSEVLVEAQAEAILIRSVSEGRSSEGLQSGSVPADQPAVVPKQGGEADREHGGRKEQEHDVEFSLGVRQPVGPEFYEVL</sequence>
<reference evidence="2" key="1">
    <citation type="submission" date="2014-11" db="EMBL/GenBank/DDBJ databases">
        <authorList>
            <person name="Amaro Gonzalez C."/>
        </authorList>
    </citation>
    <scope>NUCLEOTIDE SEQUENCE</scope>
</reference>
<feature type="region of interest" description="Disordered" evidence="1">
    <location>
        <begin position="47"/>
        <end position="88"/>
    </location>
</feature>
<dbReference type="AlphaFoldDB" id="A0A0E9SED4"/>
<dbReference type="EMBL" id="GBXM01068921">
    <property type="protein sequence ID" value="JAH39656.1"/>
    <property type="molecule type" value="Transcribed_RNA"/>
</dbReference>
<reference evidence="2" key="2">
    <citation type="journal article" date="2015" name="Fish Shellfish Immunol.">
        <title>Early steps in the European eel (Anguilla anguilla)-Vibrio vulnificus interaction in the gills: Role of the RtxA13 toxin.</title>
        <authorList>
            <person name="Callol A."/>
            <person name="Pajuelo D."/>
            <person name="Ebbesson L."/>
            <person name="Teles M."/>
            <person name="MacKenzie S."/>
            <person name="Amaro C."/>
        </authorList>
    </citation>
    <scope>NUCLEOTIDE SEQUENCE</scope>
</reference>
<organism evidence="2">
    <name type="scientific">Anguilla anguilla</name>
    <name type="common">European freshwater eel</name>
    <name type="synonym">Muraena anguilla</name>
    <dbReference type="NCBI Taxonomy" id="7936"/>
    <lineage>
        <taxon>Eukaryota</taxon>
        <taxon>Metazoa</taxon>
        <taxon>Chordata</taxon>
        <taxon>Craniata</taxon>
        <taxon>Vertebrata</taxon>
        <taxon>Euteleostomi</taxon>
        <taxon>Actinopterygii</taxon>
        <taxon>Neopterygii</taxon>
        <taxon>Teleostei</taxon>
        <taxon>Anguilliformes</taxon>
        <taxon>Anguillidae</taxon>
        <taxon>Anguilla</taxon>
    </lineage>
</organism>
<evidence type="ECO:0000256" key="1">
    <source>
        <dbReference type="SAM" id="MobiDB-lite"/>
    </source>
</evidence>
<feature type="compositionally biased region" description="Basic and acidic residues" evidence="1">
    <location>
        <begin position="70"/>
        <end position="87"/>
    </location>
</feature>
<accession>A0A0E9SED4</accession>
<name>A0A0E9SED4_ANGAN</name>